<evidence type="ECO:0000256" key="3">
    <source>
        <dbReference type="ARBA" id="ARBA00022741"/>
    </source>
</evidence>
<sequence>MVLENKLGITNSAQLADAEEKLTKKQATLLFQTGALFEMEVGTFAGLSAIHHYLFSGIYDFAGKIRDVNNAKDNFQFAPRIFLEQSLQYIDKLPHDNFDQVVDKYAYMNIAHPFREGNGCWLDCMLRDKLGKVVDWNAIDKDEYLNAMKRSTVSTGELKYLLLNNLTADLTQARFFKGVDASYYYEGYNFYQTGELRSSSKGDDHLLYVNNR</sequence>
<dbReference type="GO" id="GO:0051302">
    <property type="term" value="P:regulation of cell division"/>
    <property type="evidence" value="ECO:0007669"/>
    <property type="project" value="TreeGrafter"/>
</dbReference>
<protein>
    <recommendedName>
        <fullName evidence="5">protein adenylyltransferase</fullName>
        <ecNumber evidence="5">2.7.7.108</ecNumber>
    </recommendedName>
</protein>
<dbReference type="PANTHER" id="PTHR39560">
    <property type="entry name" value="PROTEIN ADENYLYLTRANSFERASE FIC-RELATED"/>
    <property type="match status" value="1"/>
</dbReference>
<evidence type="ECO:0000313" key="9">
    <source>
        <dbReference type="EMBL" id="MQQ01489.1"/>
    </source>
</evidence>
<keyword evidence="4" id="KW-0067">ATP-binding</keyword>
<keyword evidence="2" id="KW-0548">Nucleotidyltransferase</keyword>
<dbReference type="Gene3D" id="1.10.3290.10">
    <property type="entry name" value="Fido-like domain"/>
    <property type="match status" value="1"/>
</dbReference>
<accession>A0A7X1URM0</accession>
<evidence type="ECO:0000256" key="5">
    <source>
        <dbReference type="ARBA" id="ARBA00034531"/>
    </source>
</evidence>
<dbReference type="PANTHER" id="PTHR39560:SF1">
    <property type="entry name" value="PROTEIN ADENYLYLTRANSFERASE FIC-RELATED"/>
    <property type="match status" value="1"/>
</dbReference>
<keyword evidence="3" id="KW-0547">Nucleotide-binding</keyword>
<dbReference type="InterPro" id="IPR003812">
    <property type="entry name" value="Fido"/>
</dbReference>
<gene>
    <name evidence="9" type="ORF">GEZ98_00890</name>
</gene>
<dbReference type="SUPFAM" id="SSF140931">
    <property type="entry name" value="Fic-like"/>
    <property type="match status" value="1"/>
</dbReference>
<organism evidence="9 10">
    <name type="scientific">Streptococcus mitis</name>
    <dbReference type="NCBI Taxonomy" id="28037"/>
    <lineage>
        <taxon>Bacteria</taxon>
        <taxon>Bacillati</taxon>
        <taxon>Bacillota</taxon>
        <taxon>Bacilli</taxon>
        <taxon>Lactobacillales</taxon>
        <taxon>Streptococcaceae</taxon>
        <taxon>Streptococcus</taxon>
        <taxon>Streptococcus mitis group</taxon>
    </lineage>
</organism>
<comment type="catalytic activity">
    <reaction evidence="6">
        <text>L-threonyl-[protein] + ATP = 3-O-(5'-adenylyl)-L-threonyl-[protein] + diphosphate</text>
        <dbReference type="Rhea" id="RHEA:54292"/>
        <dbReference type="Rhea" id="RHEA-COMP:11060"/>
        <dbReference type="Rhea" id="RHEA-COMP:13847"/>
        <dbReference type="ChEBI" id="CHEBI:30013"/>
        <dbReference type="ChEBI" id="CHEBI:30616"/>
        <dbReference type="ChEBI" id="CHEBI:33019"/>
        <dbReference type="ChEBI" id="CHEBI:138113"/>
        <dbReference type="EC" id="2.7.7.108"/>
    </reaction>
</comment>
<proteinExistence type="predicted"/>
<evidence type="ECO:0000259" key="8">
    <source>
        <dbReference type="PROSITE" id="PS51459"/>
    </source>
</evidence>
<comment type="caution">
    <text evidence="9">The sequence shown here is derived from an EMBL/GenBank/DDBJ whole genome shotgun (WGS) entry which is preliminary data.</text>
</comment>
<feature type="domain" description="Fido" evidence="8">
    <location>
        <begin position="42"/>
        <end position="164"/>
    </location>
</feature>
<reference evidence="9 10" key="1">
    <citation type="submission" date="2019-10" db="EMBL/GenBank/DDBJ databases">
        <title>Streptococcus mitis of the oral and urogenital tracts.</title>
        <authorList>
            <person name="Price T."/>
            <person name="Mores C.R."/>
            <person name="Putonti C."/>
            <person name="Wolfe A.J."/>
        </authorList>
    </citation>
    <scope>NUCLEOTIDE SEQUENCE [LARGE SCALE GENOMIC DNA]</scope>
    <source>
        <strain evidence="9 10">SM50</strain>
    </source>
</reference>
<dbReference type="InterPro" id="IPR036597">
    <property type="entry name" value="Fido-like_dom_sf"/>
</dbReference>
<dbReference type="Pfam" id="PF02661">
    <property type="entry name" value="Fic"/>
    <property type="match status" value="1"/>
</dbReference>
<evidence type="ECO:0000256" key="6">
    <source>
        <dbReference type="ARBA" id="ARBA00047939"/>
    </source>
</evidence>
<evidence type="ECO:0000256" key="2">
    <source>
        <dbReference type="ARBA" id="ARBA00022695"/>
    </source>
</evidence>
<comment type="catalytic activity">
    <reaction evidence="7">
        <text>L-tyrosyl-[protein] + ATP = O-(5'-adenylyl)-L-tyrosyl-[protein] + diphosphate</text>
        <dbReference type="Rhea" id="RHEA:54288"/>
        <dbReference type="Rhea" id="RHEA-COMP:10136"/>
        <dbReference type="Rhea" id="RHEA-COMP:13846"/>
        <dbReference type="ChEBI" id="CHEBI:30616"/>
        <dbReference type="ChEBI" id="CHEBI:33019"/>
        <dbReference type="ChEBI" id="CHEBI:46858"/>
        <dbReference type="ChEBI" id="CHEBI:83624"/>
        <dbReference type="EC" id="2.7.7.108"/>
    </reaction>
</comment>
<dbReference type="GO" id="GO:0070733">
    <property type="term" value="F:AMPylase activity"/>
    <property type="evidence" value="ECO:0007669"/>
    <property type="project" value="UniProtKB-EC"/>
</dbReference>
<evidence type="ECO:0000256" key="4">
    <source>
        <dbReference type="ARBA" id="ARBA00022840"/>
    </source>
</evidence>
<dbReference type="EC" id="2.7.7.108" evidence="5"/>
<dbReference type="PROSITE" id="PS51459">
    <property type="entry name" value="FIDO"/>
    <property type="match status" value="1"/>
</dbReference>
<evidence type="ECO:0000313" key="10">
    <source>
        <dbReference type="Proteomes" id="UP000432694"/>
    </source>
</evidence>
<name>A0A7X1URM0_STRMT</name>
<dbReference type="GO" id="GO:0005524">
    <property type="term" value="F:ATP binding"/>
    <property type="evidence" value="ECO:0007669"/>
    <property type="project" value="UniProtKB-KW"/>
</dbReference>
<dbReference type="RefSeq" id="WP_153219693.1">
    <property type="nucleotide sequence ID" value="NZ_WIJB01000001.1"/>
</dbReference>
<evidence type="ECO:0000256" key="1">
    <source>
        <dbReference type="ARBA" id="ARBA00022679"/>
    </source>
</evidence>
<dbReference type="AlphaFoldDB" id="A0A7X1URM0"/>
<dbReference type="Proteomes" id="UP000432694">
    <property type="component" value="Unassembled WGS sequence"/>
</dbReference>
<keyword evidence="1" id="KW-0808">Transferase</keyword>
<evidence type="ECO:0000256" key="7">
    <source>
        <dbReference type="ARBA" id="ARBA00048696"/>
    </source>
</evidence>
<dbReference type="EMBL" id="WIJB01000001">
    <property type="protein sequence ID" value="MQQ01489.1"/>
    <property type="molecule type" value="Genomic_DNA"/>
</dbReference>